<dbReference type="KEGG" id="egl:EGR_10314"/>
<comment type="caution">
    <text evidence="1">The sequence shown here is derived from an EMBL/GenBank/DDBJ whole genome shotgun (WGS) entry which is preliminary data.</text>
</comment>
<evidence type="ECO:0000313" key="1">
    <source>
        <dbReference type="EMBL" id="EUB54829.1"/>
    </source>
</evidence>
<sequence length="53" mass="5665">MLRCLIGPTFIADVDGDKAKGISVSCCSKQQAEFCPSLLSDAKSGKNLQMPNF</sequence>
<protein>
    <submittedName>
        <fullName evidence="1">Uncharacterized protein</fullName>
    </submittedName>
</protein>
<evidence type="ECO:0000313" key="2">
    <source>
        <dbReference type="Proteomes" id="UP000019149"/>
    </source>
</evidence>
<gene>
    <name evidence="1" type="ORF">EGR_10314</name>
</gene>
<accession>W6UMV7</accession>
<dbReference type="EMBL" id="APAU02000208">
    <property type="protein sequence ID" value="EUB54829.1"/>
    <property type="molecule type" value="Genomic_DNA"/>
</dbReference>
<dbReference type="GeneID" id="36346029"/>
<keyword evidence="2" id="KW-1185">Reference proteome</keyword>
<dbReference type="Proteomes" id="UP000019149">
    <property type="component" value="Unassembled WGS sequence"/>
</dbReference>
<reference evidence="1 2" key="1">
    <citation type="journal article" date="2013" name="Nat. Genet.">
        <title>The genome of the hydatid tapeworm Echinococcus granulosus.</title>
        <authorList>
            <person name="Zheng H."/>
            <person name="Zhang W."/>
            <person name="Zhang L."/>
            <person name="Zhang Z."/>
            <person name="Li J."/>
            <person name="Lu G."/>
            <person name="Zhu Y."/>
            <person name="Wang Y."/>
            <person name="Huang Y."/>
            <person name="Liu J."/>
            <person name="Kang H."/>
            <person name="Chen J."/>
            <person name="Wang L."/>
            <person name="Chen A."/>
            <person name="Yu S."/>
            <person name="Gao Z."/>
            <person name="Jin L."/>
            <person name="Gu W."/>
            <person name="Wang Z."/>
            <person name="Zhao L."/>
            <person name="Shi B."/>
            <person name="Wen H."/>
            <person name="Lin R."/>
            <person name="Jones M.K."/>
            <person name="Brejova B."/>
            <person name="Vinar T."/>
            <person name="Zhao G."/>
            <person name="McManus D.P."/>
            <person name="Chen Z."/>
            <person name="Zhou Y."/>
            <person name="Wang S."/>
        </authorList>
    </citation>
    <scope>NUCLEOTIDE SEQUENCE [LARGE SCALE GENOMIC DNA]</scope>
</reference>
<name>W6UMV7_ECHGR</name>
<dbReference type="CTD" id="36346029"/>
<dbReference type="RefSeq" id="XP_024346025.1">
    <property type="nucleotide sequence ID" value="XM_024499563.1"/>
</dbReference>
<proteinExistence type="predicted"/>
<organism evidence="1 2">
    <name type="scientific">Echinococcus granulosus</name>
    <name type="common">Hydatid tapeworm</name>
    <dbReference type="NCBI Taxonomy" id="6210"/>
    <lineage>
        <taxon>Eukaryota</taxon>
        <taxon>Metazoa</taxon>
        <taxon>Spiralia</taxon>
        <taxon>Lophotrochozoa</taxon>
        <taxon>Platyhelminthes</taxon>
        <taxon>Cestoda</taxon>
        <taxon>Eucestoda</taxon>
        <taxon>Cyclophyllidea</taxon>
        <taxon>Taeniidae</taxon>
        <taxon>Echinococcus</taxon>
        <taxon>Echinococcus granulosus group</taxon>
    </lineage>
</organism>
<dbReference type="AlphaFoldDB" id="W6UMV7"/>